<feature type="signal peptide" evidence="1">
    <location>
        <begin position="1"/>
        <end position="20"/>
    </location>
</feature>
<name>A0A9P1IFJ9_9PELO</name>
<dbReference type="EMBL" id="CANHGI010000003">
    <property type="protein sequence ID" value="CAI5444752.1"/>
    <property type="molecule type" value="Genomic_DNA"/>
</dbReference>
<protein>
    <recommendedName>
        <fullName evidence="2">Abnormal cell migration protein 18-like fibronectin type I domain-containing protein</fullName>
    </recommendedName>
</protein>
<dbReference type="Proteomes" id="UP001152747">
    <property type="component" value="Unassembled WGS sequence"/>
</dbReference>
<proteinExistence type="predicted"/>
<feature type="chain" id="PRO_5040417900" description="Abnormal cell migration protein 18-like fibronectin type I domain-containing protein" evidence="1">
    <location>
        <begin position="21"/>
        <end position="241"/>
    </location>
</feature>
<evidence type="ECO:0000313" key="3">
    <source>
        <dbReference type="EMBL" id="CAI5444752.1"/>
    </source>
</evidence>
<gene>
    <name evidence="3" type="ORF">CAMP_LOCUS7389</name>
</gene>
<dbReference type="AlphaFoldDB" id="A0A9P1IFJ9"/>
<keyword evidence="4" id="KW-1185">Reference proteome</keyword>
<sequence>MSIFLLFSILIIINLRLANSEQFDIELLPENCDCRDYYGKCRKNGEKWVDDEGIWKYECDQKNTRFLGCEEIRVGENRTIDGLWYSCEQVQDIKLKYSIEPHCTNNEQKIRVGEEYRDGTFQWLCLSTGKWITGCYYSNETQSDILLRVGESAYNGLIQHVCEKRQEYPAIVQYFTQVRKDVDVKHPTNKGANRNFPEPIQKIINDDENVRWLHKSANFFIKNDEKPREFVRYLEKSRKPL</sequence>
<accession>A0A9P1IFJ9</accession>
<dbReference type="OrthoDB" id="5850392at2759"/>
<keyword evidence="1" id="KW-0732">Signal</keyword>
<dbReference type="InterPro" id="IPR055119">
    <property type="entry name" value="Mig18_Fn1"/>
</dbReference>
<reference evidence="3" key="1">
    <citation type="submission" date="2022-11" db="EMBL/GenBank/DDBJ databases">
        <authorList>
            <person name="Kikuchi T."/>
        </authorList>
    </citation>
    <scope>NUCLEOTIDE SEQUENCE</scope>
    <source>
        <strain evidence="3">PS1010</strain>
    </source>
</reference>
<comment type="caution">
    <text evidence="3">The sequence shown here is derived from an EMBL/GenBank/DDBJ whole genome shotgun (WGS) entry which is preliminary data.</text>
</comment>
<organism evidence="3 4">
    <name type="scientific">Caenorhabditis angaria</name>
    <dbReference type="NCBI Taxonomy" id="860376"/>
    <lineage>
        <taxon>Eukaryota</taxon>
        <taxon>Metazoa</taxon>
        <taxon>Ecdysozoa</taxon>
        <taxon>Nematoda</taxon>
        <taxon>Chromadorea</taxon>
        <taxon>Rhabditida</taxon>
        <taxon>Rhabditina</taxon>
        <taxon>Rhabditomorpha</taxon>
        <taxon>Rhabditoidea</taxon>
        <taxon>Rhabditidae</taxon>
        <taxon>Peloderinae</taxon>
        <taxon>Caenorhabditis</taxon>
    </lineage>
</organism>
<feature type="domain" description="Abnormal cell migration protein 18-like fibronectin type I" evidence="2">
    <location>
        <begin position="102"/>
        <end position="167"/>
    </location>
</feature>
<evidence type="ECO:0000313" key="4">
    <source>
        <dbReference type="Proteomes" id="UP001152747"/>
    </source>
</evidence>
<evidence type="ECO:0000259" key="2">
    <source>
        <dbReference type="Pfam" id="PF23003"/>
    </source>
</evidence>
<evidence type="ECO:0000256" key="1">
    <source>
        <dbReference type="SAM" id="SignalP"/>
    </source>
</evidence>
<dbReference type="Pfam" id="PF23003">
    <property type="entry name" value="Fn1_2"/>
    <property type="match status" value="1"/>
</dbReference>